<evidence type="ECO:0000313" key="2">
    <source>
        <dbReference type="Proteomes" id="UP000053558"/>
    </source>
</evidence>
<dbReference type="OrthoDB" id="3543113at2759"/>
<evidence type="ECO:0008006" key="3">
    <source>
        <dbReference type="Google" id="ProtNLM"/>
    </source>
</evidence>
<dbReference type="Proteomes" id="UP000053558">
    <property type="component" value="Unassembled WGS sequence"/>
</dbReference>
<dbReference type="InterPro" id="IPR032675">
    <property type="entry name" value="LRR_dom_sf"/>
</dbReference>
<dbReference type="AlphaFoldDB" id="A0A5M3N3Q4"/>
<dbReference type="SUPFAM" id="SSF52047">
    <property type="entry name" value="RNI-like"/>
    <property type="match status" value="1"/>
</dbReference>
<dbReference type="GeneID" id="19201706"/>
<keyword evidence="2" id="KW-1185">Reference proteome</keyword>
<gene>
    <name evidence="1" type="ORF">CONPUDRAFT_142127</name>
</gene>
<organism evidence="1 2">
    <name type="scientific">Coniophora puteana (strain RWD-64-598)</name>
    <name type="common">Brown rot fungus</name>
    <dbReference type="NCBI Taxonomy" id="741705"/>
    <lineage>
        <taxon>Eukaryota</taxon>
        <taxon>Fungi</taxon>
        <taxon>Dikarya</taxon>
        <taxon>Basidiomycota</taxon>
        <taxon>Agaricomycotina</taxon>
        <taxon>Agaricomycetes</taxon>
        <taxon>Agaricomycetidae</taxon>
        <taxon>Boletales</taxon>
        <taxon>Coniophorineae</taxon>
        <taxon>Coniophoraceae</taxon>
        <taxon>Coniophora</taxon>
    </lineage>
</organism>
<dbReference type="Gene3D" id="3.80.10.10">
    <property type="entry name" value="Ribonuclease Inhibitor"/>
    <property type="match status" value="1"/>
</dbReference>
<dbReference type="KEGG" id="cput:CONPUDRAFT_142127"/>
<reference evidence="2" key="1">
    <citation type="journal article" date="2012" name="Science">
        <title>The Paleozoic origin of enzymatic lignin decomposition reconstructed from 31 fungal genomes.</title>
        <authorList>
            <person name="Floudas D."/>
            <person name="Binder M."/>
            <person name="Riley R."/>
            <person name="Barry K."/>
            <person name="Blanchette R.A."/>
            <person name="Henrissat B."/>
            <person name="Martinez A.T."/>
            <person name="Otillar R."/>
            <person name="Spatafora J.W."/>
            <person name="Yadav J.S."/>
            <person name="Aerts A."/>
            <person name="Benoit I."/>
            <person name="Boyd A."/>
            <person name="Carlson A."/>
            <person name="Copeland A."/>
            <person name="Coutinho P.M."/>
            <person name="de Vries R.P."/>
            <person name="Ferreira P."/>
            <person name="Findley K."/>
            <person name="Foster B."/>
            <person name="Gaskell J."/>
            <person name="Glotzer D."/>
            <person name="Gorecki P."/>
            <person name="Heitman J."/>
            <person name="Hesse C."/>
            <person name="Hori C."/>
            <person name="Igarashi K."/>
            <person name="Jurgens J.A."/>
            <person name="Kallen N."/>
            <person name="Kersten P."/>
            <person name="Kohler A."/>
            <person name="Kuees U."/>
            <person name="Kumar T.K.A."/>
            <person name="Kuo A."/>
            <person name="LaButti K."/>
            <person name="Larrondo L.F."/>
            <person name="Lindquist E."/>
            <person name="Ling A."/>
            <person name="Lombard V."/>
            <person name="Lucas S."/>
            <person name="Lundell T."/>
            <person name="Martin R."/>
            <person name="McLaughlin D.J."/>
            <person name="Morgenstern I."/>
            <person name="Morin E."/>
            <person name="Murat C."/>
            <person name="Nagy L.G."/>
            <person name="Nolan M."/>
            <person name="Ohm R.A."/>
            <person name="Patyshakuliyeva A."/>
            <person name="Rokas A."/>
            <person name="Ruiz-Duenas F.J."/>
            <person name="Sabat G."/>
            <person name="Salamov A."/>
            <person name="Samejima M."/>
            <person name="Schmutz J."/>
            <person name="Slot J.C."/>
            <person name="St John F."/>
            <person name="Stenlid J."/>
            <person name="Sun H."/>
            <person name="Sun S."/>
            <person name="Syed K."/>
            <person name="Tsang A."/>
            <person name="Wiebenga A."/>
            <person name="Young D."/>
            <person name="Pisabarro A."/>
            <person name="Eastwood D.C."/>
            <person name="Martin F."/>
            <person name="Cullen D."/>
            <person name="Grigoriev I.V."/>
            <person name="Hibbett D.S."/>
        </authorList>
    </citation>
    <scope>NUCLEOTIDE SEQUENCE [LARGE SCALE GENOMIC DNA]</scope>
    <source>
        <strain evidence="2">RWD-64-598 SS2</strain>
    </source>
</reference>
<dbReference type="EMBL" id="JH711574">
    <property type="protein sequence ID" value="EIW85644.1"/>
    <property type="molecule type" value="Genomic_DNA"/>
</dbReference>
<dbReference type="OMA" id="AHINNAK"/>
<proteinExistence type="predicted"/>
<sequence length="532" mass="60004">MHAALDVDEILRNVVNDSSLNKRDLASVAMTCRAWSDPALDELWESLDSLGPLLNALPQGLLEWEYSPGDKTTLAGIAMKMTRPFIQSDWASFRRYSTRVRAFRGSLDQMPISWDNWTQATMIIGEDMFCELAARSTPDPLFPRLHEVVWYNAHINNAKLLHLLVVPSVTTLHMPGISVHWFSSFMQSVYATVLELFATLGDLCPSMKSFHSPHNFALIPHASVLSPAIRSWKHLESITCTIPDFVCLEHFSTLSSLRHLQLHVPKEGLSIPNNLRFSQLDTLCLSGSPSDMVSLLRAIDGPLPISRFESQAFQCPEEDDIRQLLDTLLERCSPARLRSLYIQEYHHILLPTVIRSHPFRVTLDALRPAMAFSALERIYVDTPRAIALDDEDMLELAHAWPNARSLEINTNAGWVNESRVSLIGIAKLVHALPHLENLAVSVDARPLASQVEEDPSLTINEYSPRLRSLDLLDSRVGTDNETVASFLSKFICAPGCDARAWNRDKVLTKMSPDAACWRERWRQVFELLDTHS</sequence>
<protein>
    <recommendedName>
        <fullName evidence="3">F-box domain-containing protein</fullName>
    </recommendedName>
</protein>
<evidence type="ECO:0000313" key="1">
    <source>
        <dbReference type="EMBL" id="EIW85644.1"/>
    </source>
</evidence>
<accession>A0A5M3N3Q4</accession>
<name>A0A5M3N3Q4_CONPW</name>
<comment type="caution">
    <text evidence="1">The sequence shown here is derived from an EMBL/GenBank/DDBJ whole genome shotgun (WGS) entry which is preliminary data.</text>
</comment>
<dbReference type="RefSeq" id="XP_007765068.1">
    <property type="nucleotide sequence ID" value="XM_007766878.1"/>
</dbReference>